<evidence type="ECO:0000313" key="2">
    <source>
        <dbReference type="Proteomes" id="UP000085678"/>
    </source>
</evidence>
<dbReference type="Proteomes" id="UP000085678">
    <property type="component" value="Unplaced"/>
</dbReference>
<name>A0A1S3K431_LINAN</name>
<gene>
    <name evidence="3" type="primary">LOC106178655</name>
</gene>
<feature type="signal peptide" evidence="1">
    <location>
        <begin position="1"/>
        <end position="23"/>
    </location>
</feature>
<sequence>MKLSRSVVIFLVLSVLIIGCADSRKRRRNLFKRWKNFKSDRAISRYLKWYRTDSMLWKCRNAIKRYMDWGKEPMSSLELYCEVLGTVKSLDWYHNGNKLNLGGRYVLIAFPHYRKGRYFSKWLDFRLRMYFPTTEDSGIYTVRLQGPSGKTHEQNIFVDISKFKTANQVTSKAKTWWKPKVSAKTSTNKNSVTKI</sequence>
<reference evidence="3" key="1">
    <citation type="submission" date="2025-08" db="UniProtKB">
        <authorList>
            <consortium name="RefSeq"/>
        </authorList>
    </citation>
    <scope>IDENTIFICATION</scope>
    <source>
        <tissue evidence="3">Gonads</tissue>
    </source>
</reference>
<organism evidence="2 3">
    <name type="scientific">Lingula anatina</name>
    <name type="common">Brachiopod</name>
    <name type="synonym">Lingula unguis</name>
    <dbReference type="NCBI Taxonomy" id="7574"/>
    <lineage>
        <taxon>Eukaryota</taxon>
        <taxon>Metazoa</taxon>
        <taxon>Spiralia</taxon>
        <taxon>Lophotrochozoa</taxon>
        <taxon>Brachiopoda</taxon>
        <taxon>Linguliformea</taxon>
        <taxon>Lingulata</taxon>
        <taxon>Lingulida</taxon>
        <taxon>Linguloidea</taxon>
        <taxon>Lingulidae</taxon>
        <taxon>Lingula</taxon>
    </lineage>
</organism>
<evidence type="ECO:0000313" key="3">
    <source>
        <dbReference type="RefSeq" id="XP_013417385.1"/>
    </source>
</evidence>
<dbReference type="PROSITE" id="PS51257">
    <property type="entry name" value="PROKAR_LIPOPROTEIN"/>
    <property type="match status" value="1"/>
</dbReference>
<keyword evidence="2" id="KW-1185">Reference proteome</keyword>
<proteinExistence type="predicted"/>
<dbReference type="SUPFAM" id="SSF48726">
    <property type="entry name" value="Immunoglobulin"/>
    <property type="match status" value="1"/>
</dbReference>
<dbReference type="Gene3D" id="2.60.40.10">
    <property type="entry name" value="Immunoglobulins"/>
    <property type="match status" value="1"/>
</dbReference>
<dbReference type="GeneID" id="106178655"/>
<dbReference type="RefSeq" id="XP_013417385.1">
    <property type="nucleotide sequence ID" value="XM_013561931.2"/>
</dbReference>
<dbReference type="KEGG" id="lak:106178655"/>
<dbReference type="InParanoid" id="A0A1S3K431"/>
<dbReference type="InterPro" id="IPR013783">
    <property type="entry name" value="Ig-like_fold"/>
</dbReference>
<keyword evidence="1" id="KW-0732">Signal</keyword>
<dbReference type="OrthoDB" id="6283644at2759"/>
<accession>A0A1S3K431</accession>
<dbReference type="AlphaFoldDB" id="A0A1S3K431"/>
<dbReference type="InterPro" id="IPR036179">
    <property type="entry name" value="Ig-like_dom_sf"/>
</dbReference>
<feature type="chain" id="PRO_5010255486" evidence="1">
    <location>
        <begin position="24"/>
        <end position="195"/>
    </location>
</feature>
<evidence type="ECO:0000256" key="1">
    <source>
        <dbReference type="SAM" id="SignalP"/>
    </source>
</evidence>
<protein>
    <submittedName>
        <fullName evidence="3">Uncharacterized protein LOC106178655</fullName>
    </submittedName>
</protein>